<sequence length="345" mass="40176">MSTFDDLEELTSLLVGTRRKFQTDNVSDLIFLAKLISTQRIKIIPLIEHDLLARLFSVQSPQTVPLSNALLHLHLLSVITLFLESPFKNKNSKDHTRTTTLRIERVLEVTKSYLAFNLPKENFLGLDHEDRLELSRTITKLTKALTDLGQYEAKLGREVIAEREMWEVARITETEHKRTLELRLKDMNRRDEDMWKKKTDRWVLRRRRLGEYGFEDALEARMGTREYLEETDDIVDVIDAMEKEEGLNFDVMDDDDSDDSFVPFDDSDIDSDFDNQLLSLLQMFSGPHSESQNLVDSMIELDCVQHLAVFCDLSKPEACPEEFPKLLLLLRIFLQSVKLFHHLDS</sequence>
<evidence type="ECO:0000313" key="1">
    <source>
        <dbReference type="EMBL" id="KAK2944187.1"/>
    </source>
</evidence>
<evidence type="ECO:0000313" key="2">
    <source>
        <dbReference type="Proteomes" id="UP001281761"/>
    </source>
</evidence>
<dbReference type="Proteomes" id="UP001281761">
    <property type="component" value="Unassembled WGS sequence"/>
</dbReference>
<keyword evidence="2" id="KW-1185">Reference proteome</keyword>
<name>A0ABQ9WZN6_9EUKA</name>
<gene>
    <name evidence="1" type="ORF">BLNAU_20896</name>
</gene>
<comment type="caution">
    <text evidence="1">The sequence shown here is derived from an EMBL/GenBank/DDBJ whole genome shotgun (WGS) entry which is preliminary data.</text>
</comment>
<accession>A0ABQ9WZN6</accession>
<protein>
    <submittedName>
        <fullName evidence="1">Uncharacterized protein</fullName>
    </submittedName>
</protein>
<dbReference type="EMBL" id="JARBJD010000310">
    <property type="protein sequence ID" value="KAK2944187.1"/>
    <property type="molecule type" value="Genomic_DNA"/>
</dbReference>
<proteinExistence type="predicted"/>
<organism evidence="1 2">
    <name type="scientific">Blattamonas nauphoetae</name>
    <dbReference type="NCBI Taxonomy" id="2049346"/>
    <lineage>
        <taxon>Eukaryota</taxon>
        <taxon>Metamonada</taxon>
        <taxon>Preaxostyla</taxon>
        <taxon>Oxymonadida</taxon>
        <taxon>Blattamonas</taxon>
    </lineage>
</organism>
<reference evidence="1 2" key="1">
    <citation type="journal article" date="2022" name="bioRxiv">
        <title>Genomics of Preaxostyla Flagellates Illuminates Evolutionary Transitions and the Path Towards Mitochondrial Loss.</title>
        <authorList>
            <person name="Novak L.V.F."/>
            <person name="Treitli S.C."/>
            <person name="Pyrih J."/>
            <person name="Halakuc P."/>
            <person name="Pipaliya S.V."/>
            <person name="Vacek V."/>
            <person name="Brzon O."/>
            <person name="Soukal P."/>
            <person name="Eme L."/>
            <person name="Dacks J.B."/>
            <person name="Karnkowska A."/>
            <person name="Elias M."/>
            <person name="Hampl V."/>
        </authorList>
    </citation>
    <scope>NUCLEOTIDE SEQUENCE [LARGE SCALE GENOMIC DNA]</scope>
    <source>
        <strain evidence="1">NAU3</strain>
        <tissue evidence="1">Gut</tissue>
    </source>
</reference>